<keyword evidence="2" id="KW-1185">Reference proteome</keyword>
<dbReference type="Gene3D" id="3.60.130.30">
    <property type="match status" value="1"/>
</dbReference>
<organism evidence="1 2">
    <name type="scientific">Rhodocollybia butyracea</name>
    <dbReference type="NCBI Taxonomy" id="206335"/>
    <lineage>
        <taxon>Eukaryota</taxon>
        <taxon>Fungi</taxon>
        <taxon>Dikarya</taxon>
        <taxon>Basidiomycota</taxon>
        <taxon>Agaricomycotina</taxon>
        <taxon>Agaricomycetes</taxon>
        <taxon>Agaricomycetidae</taxon>
        <taxon>Agaricales</taxon>
        <taxon>Marasmiineae</taxon>
        <taxon>Omphalotaceae</taxon>
        <taxon>Rhodocollybia</taxon>
    </lineage>
</organism>
<dbReference type="Proteomes" id="UP000772434">
    <property type="component" value="Unassembled WGS sequence"/>
</dbReference>
<feature type="non-terminal residue" evidence="1">
    <location>
        <position position="1"/>
    </location>
</feature>
<name>A0A9P5P5E1_9AGAR</name>
<reference evidence="1" key="1">
    <citation type="submission" date="2020-11" db="EMBL/GenBank/DDBJ databases">
        <authorList>
            <consortium name="DOE Joint Genome Institute"/>
            <person name="Ahrendt S."/>
            <person name="Riley R."/>
            <person name="Andreopoulos W."/>
            <person name="Labutti K."/>
            <person name="Pangilinan J."/>
            <person name="Ruiz-Duenas F.J."/>
            <person name="Barrasa J.M."/>
            <person name="Sanchez-Garcia M."/>
            <person name="Camarero S."/>
            <person name="Miyauchi S."/>
            <person name="Serrano A."/>
            <person name="Linde D."/>
            <person name="Babiker R."/>
            <person name="Drula E."/>
            <person name="Ayuso-Fernandez I."/>
            <person name="Pacheco R."/>
            <person name="Padilla G."/>
            <person name="Ferreira P."/>
            <person name="Barriuso J."/>
            <person name="Kellner H."/>
            <person name="Castanera R."/>
            <person name="Alfaro M."/>
            <person name="Ramirez L."/>
            <person name="Pisabarro A.G."/>
            <person name="Kuo A."/>
            <person name="Tritt A."/>
            <person name="Lipzen A."/>
            <person name="He G."/>
            <person name="Yan M."/>
            <person name="Ng V."/>
            <person name="Cullen D."/>
            <person name="Martin F."/>
            <person name="Rosso M.-N."/>
            <person name="Henrissat B."/>
            <person name="Hibbett D."/>
            <person name="Martinez A.T."/>
            <person name="Grigoriev I.V."/>
        </authorList>
    </citation>
    <scope>NUCLEOTIDE SEQUENCE</scope>
    <source>
        <strain evidence="1">AH 40177</strain>
    </source>
</reference>
<dbReference type="EMBL" id="JADNRY010001199">
    <property type="protein sequence ID" value="KAF9019667.1"/>
    <property type="molecule type" value="Genomic_DNA"/>
</dbReference>
<accession>A0A9P5P5E1</accession>
<comment type="caution">
    <text evidence="1">The sequence shown here is derived from an EMBL/GenBank/DDBJ whole genome shotgun (WGS) entry which is preliminary data.</text>
</comment>
<dbReference type="AlphaFoldDB" id="A0A9P5P5E1"/>
<dbReference type="OrthoDB" id="3253621at2759"/>
<evidence type="ECO:0000313" key="2">
    <source>
        <dbReference type="Proteomes" id="UP000772434"/>
    </source>
</evidence>
<proteinExistence type="predicted"/>
<evidence type="ECO:0000313" key="1">
    <source>
        <dbReference type="EMBL" id="KAF9019667.1"/>
    </source>
</evidence>
<protein>
    <submittedName>
        <fullName evidence="1">Uncharacterized protein</fullName>
    </submittedName>
</protein>
<gene>
    <name evidence="1" type="ORF">BDP27DRAFT_1250733</name>
</gene>
<sequence>FNFGGNVWTFKHRDFQNWPFGWCAITALGKFDPTRSAQLILWELKLVIDFPHASTILIPSAVITHSNTLVADGEVRTSFTQYTAGAIFRWVENNCLTEEKLEKADPPRYRQMMMDKATAVSRQLELYSTVDELLCKIE</sequence>